<dbReference type="KEGG" id="val:VDBG_10159"/>
<reference evidence="2" key="1">
    <citation type="journal article" date="2011" name="PLoS Pathog.">
        <title>Comparative genomics yields insights into niche adaptation of plant vascular wilt pathogens.</title>
        <authorList>
            <person name="Klosterman S.J."/>
            <person name="Subbarao K.V."/>
            <person name="Kang S."/>
            <person name="Veronese P."/>
            <person name="Gold S.E."/>
            <person name="Thomma B.P.H.J."/>
            <person name="Chen Z."/>
            <person name="Henrissat B."/>
            <person name="Lee Y.-H."/>
            <person name="Park J."/>
            <person name="Garcia-Pedrajas M.D."/>
            <person name="Barbara D.J."/>
            <person name="Anchieta A."/>
            <person name="de Jonge R."/>
            <person name="Santhanam P."/>
            <person name="Maruthachalam K."/>
            <person name="Atallah Z."/>
            <person name="Amyotte S.G."/>
            <person name="Paz Z."/>
            <person name="Inderbitzin P."/>
            <person name="Hayes R.J."/>
            <person name="Heiman D.I."/>
            <person name="Young S."/>
            <person name="Zeng Q."/>
            <person name="Engels R."/>
            <person name="Galagan J."/>
            <person name="Cuomo C.A."/>
            <person name="Dobinson K.F."/>
            <person name="Ma L.-J."/>
        </authorList>
    </citation>
    <scope>NUCLEOTIDE SEQUENCE [LARGE SCALE GENOMIC DNA]</scope>
    <source>
        <strain evidence="2">VaMs.102 / ATCC MYA-4576 / FGSC 10136</strain>
    </source>
</reference>
<gene>
    <name evidence="1" type="ORF">VDBG_10159</name>
</gene>
<accession>C9SZ34</accession>
<evidence type="ECO:0000313" key="1">
    <source>
        <dbReference type="EMBL" id="EEY24049.1"/>
    </source>
</evidence>
<keyword evidence="2" id="KW-1185">Reference proteome</keyword>
<dbReference type="AlphaFoldDB" id="C9SZ34"/>
<organism evidence="2">
    <name type="scientific">Verticillium alfalfae (strain VaMs.102 / ATCC MYA-4576 / FGSC 10136)</name>
    <name type="common">Verticillium wilt of alfalfa</name>
    <name type="synonym">Verticillium albo-atrum</name>
    <dbReference type="NCBI Taxonomy" id="526221"/>
    <lineage>
        <taxon>Eukaryota</taxon>
        <taxon>Fungi</taxon>
        <taxon>Dikarya</taxon>
        <taxon>Ascomycota</taxon>
        <taxon>Pezizomycotina</taxon>
        <taxon>Sordariomycetes</taxon>
        <taxon>Hypocreomycetidae</taxon>
        <taxon>Glomerellales</taxon>
        <taxon>Plectosphaerellaceae</taxon>
        <taxon>Verticillium</taxon>
    </lineage>
</organism>
<protein>
    <submittedName>
        <fullName evidence="1">Predicted protein</fullName>
    </submittedName>
</protein>
<dbReference type="EMBL" id="DS985233">
    <property type="protein sequence ID" value="EEY24049.1"/>
    <property type="molecule type" value="Genomic_DNA"/>
</dbReference>
<dbReference type="HOGENOM" id="CLU_991105_0_0_1"/>
<name>C9SZ34_VERA1</name>
<dbReference type="Proteomes" id="UP000008698">
    <property type="component" value="Unassembled WGS sequence"/>
</dbReference>
<proteinExistence type="predicted"/>
<dbReference type="RefSeq" id="XP_002999610.1">
    <property type="nucleotide sequence ID" value="XM_002999564.1"/>
</dbReference>
<evidence type="ECO:0000313" key="2">
    <source>
        <dbReference type="Proteomes" id="UP000008698"/>
    </source>
</evidence>
<dbReference type="GeneID" id="9533539"/>
<sequence length="281" mass="31469">MILENPYDIEALASTDATCKLLRQLILDHSRQITSGIFTNARRRLALARSWPIFLEQSWEELLLPLVASLAQEYCAQKQEDAAVHLLTKFWRGQALFCHRPPEDTAAEPIPLRPSYSIIGSKLRDLVKDSEVKTLIDDEMKQLTVPLPFWVDQFSEAPEPSSGRGAIPVFCSPKRQLDYPVAERLYNRYRGTGRRGRPAHHDIDRQGSFALAAVLDWAFLSGYSAALAHHAESVPTCLCAALWLDPAVWSLAGSHGRIDRIGVHILSSLEGLVHSPQDQEI</sequence>